<dbReference type="PROSITE" id="PS50850">
    <property type="entry name" value="MFS"/>
    <property type="match status" value="1"/>
</dbReference>
<protein>
    <submittedName>
        <fullName evidence="10">Enterobactin exporter EntS</fullName>
    </submittedName>
</protein>
<dbReference type="InterPro" id="IPR036259">
    <property type="entry name" value="MFS_trans_sf"/>
</dbReference>
<comment type="subcellular location">
    <subcellularLocation>
        <location evidence="1">Cell membrane</location>
        <topology evidence="1">Multi-pass membrane protein</topology>
    </subcellularLocation>
</comment>
<feature type="transmembrane region" description="Helical" evidence="8">
    <location>
        <begin position="361"/>
        <end position="380"/>
    </location>
</feature>
<evidence type="ECO:0000313" key="11">
    <source>
        <dbReference type="Proteomes" id="UP000048908"/>
    </source>
</evidence>
<dbReference type="PANTHER" id="PTHR23513:SF11">
    <property type="entry name" value="STAPHYLOFERRIN A TRANSPORTER"/>
    <property type="match status" value="1"/>
</dbReference>
<reference evidence="10 11" key="1">
    <citation type="submission" date="2015-07" db="EMBL/GenBank/DDBJ databases">
        <authorList>
            <person name="Noorani M."/>
        </authorList>
    </citation>
    <scope>NUCLEOTIDE SEQUENCE [LARGE SCALE GENOMIC DNA]</scope>
    <source>
        <strain evidence="10 11">CECT 5088</strain>
    </source>
</reference>
<organism evidence="10 11">
    <name type="scientific">Jannaschia rubra</name>
    <dbReference type="NCBI Taxonomy" id="282197"/>
    <lineage>
        <taxon>Bacteria</taxon>
        <taxon>Pseudomonadati</taxon>
        <taxon>Pseudomonadota</taxon>
        <taxon>Alphaproteobacteria</taxon>
        <taxon>Rhodobacterales</taxon>
        <taxon>Roseobacteraceae</taxon>
        <taxon>Jannaschia</taxon>
    </lineage>
</organism>
<keyword evidence="2" id="KW-0813">Transport</keyword>
<keyword evidence="6 8" id="KW-0472">Membrane</keyword>
<evidence type="ECO:0000256" key="6">
    <source>
        <dbReference type="ARBA" id="ARBA00023136"/>
    </source>
</evidence>
<evidence type="ECO:0000256" key="2">
    <source>
        <dbReference type="ARBA" id="ARBA00022448"/>
    </source>
</evidence>
<dbReference type="Gene3D" id="1.20.1250.20">
    <property type="entry name" value="MFS general substrate transporter like domains"/>
    <property type="match status" value="1"/>
</dbReference>
<evidence type="ECO:0000256" key="8">
    <source>
        <dbReference type="SAM" id="Phobius"/>
    </source>
</evidence>
<dbReference type="EMBL" id="CXPG01000005">
    <property type="protein sequence ID" value="CTQ31255.1"/>
    <property type="molecule type" value="Genomic_DNA"/>
</dbReference>
<feature type="transmembrane region" description="Helical" evidence="8">
    <location>
        <begin position="174"/>
        <end position="204"/>
    </location>
</feature>
<sequence length="564" mass="59736">MRSHDTAPVAPEEHALAAPVTSPFSVPIFRAIWLASMSSNFGGLVQAVGASWLMTSLSDSPQQVALVQASTALPIMLFSLTAGAIADNLDRRRVMLAAQALMLCVSVLLAVFAWNEWLTPWGLLAFTFAIGCGTALNNPAWQASVGDMVPRAILPGAVAMNSMGFNIARSVGPAIGGAIVAVAGAAGAFLTNALSYVALIVVLLRWRPDVRPRDLPRERIGTAMAAGLRYVAMSPNIRIVLARGCVFGAAAAALPALMPVVARDLIAGGPLTYGVLLGAFGVGAVGGALSTGALRLRLSTEWIVRLASLLLVAGAVGTGVSRTPLLTIPALMLAGAGWVLALSTFNVTVQLSTPRWVVGRALALYQMATFGGMTAGAWGFGLVAEQAGVSTALYAAAGLQAAGGLLGFLLPLPASGTDDLEPLDRFREPRTAVPIHFRSGPIVITIDHRIAAADVPRFLAAMNERRRISLRDGARRWTLLRDLADAELWIERYHVPTWLEYVRDNQRRTQSDRENFDLVRSLQIDGQVPVVRRMIERPVGSASAHHHPSGREAGDPLTDPTRAS</sequence>
<dbReference type="GO" id="GO:0005886">
    <property type="term" value="C:plasma membrane"/>
    <property type="evidence" value="ECO:0007669"/>
    <property type="project" value="UniProtKB-SubCell"/>
</dbReference>
<evidence type="ECO:0000256" key="4">
    <source>
        <dbReference type="ARBA" id="ARBA00022692"/>
    </source>
</evidence>
<keyword evidence="4 8" id="KW-0812">Transmembrane</keyword>
<feature type="transmembrane region" description="Helical" evidence="8">
    <location>
        <begin position="31"/>
        <end position="53"/>
    </location>
</feature>
<feature type="transmembrane region" description="Helical" evidence="8">
    <location>
        <begin position="326"/>
        <end position="349"/>
    </location>
</feature>
<dbReference type="InterPro" id="IPR020846">
    <property type="entry name" value="MFS_dom"/>
</dbReference>
<keyword evidence="5 8" id="KW-1133">Transmembrane helix</keyword>
<dbReference type="InterPro" id="IPR010290">
    <property type="entry name" value="TM_effector"/>
</dbReference>
<evidence type="ECO:0000313" key="10">
    <source>
        <dbReference type="EMBL" id="CTQ31255.1"/>
    </source>
</evidence>
<proteinExistence type="predicted"/>
<feature type="transmembrane region" description="Helical" evidence="8">
    <location>
        <begin position="118"/>
        <end position="136"/>
    </location>
</feature>
<dbReference type="Pfam" id="PF05977">
    <property type="entry name" value="MFS_3"/>
    <property type="match status" value="1"/>
</dbReference>
<feature type="transmembrane region" description="Helical" evidence="8">
    <location>
        <begin position="302"/>
        <end position="320"/>
    </location>
</feature>
<evidence type="ECO:0000259" key="9">
    <source>
        <dbReference type="PROSITE" id="PS50850"/>
    </source>
</evidence>
<dbReference type="PANTHER" id="PTHR23513">
    <property type="entry name" value="INTEGRAL MEMBRANE EFFLUX PROTEIN-RELATED"/>
    <property type="match status" value="1"/>
</dbReference>
<keyword evidence="11" id="KW-1185">Reference proteome</keyword>
<feature type="domain" description="Major facilitator superfamily (MFS) profile" evidence="9">
    <location>
        <begin position="28"/>
        <end position="415"/>
    </location>
</feature>
<evidence type="ECO:0000256" key="5">
    <source>
        <dbReference type="ARBA" id="ARBA00022989"/>
    </source>
</evidence>
<feature type="transmembrane region" description="Helical" evidence="8">
    <location>
        <begin position="65"/>
        <end position="86"/>
    </location>
</feature>
<dbReference type="Proteomes" id="UP000048908">
    <property type="component" value="Unassembled WGS sequence"/>
</dbReference>
<feature type="transmembrane region" description="Helical" evidence="8">
    <location>
        <begin position="239"/>
        <end position="258"/>
    </location>
</feature>
<feature type="transmembrane region" description="Helical" evidence="8">
    <location>
        <begin position="270"/>
        <end position="290"/>
    </location>
</feature>
<evidence type="ECO:0000256" key="7">
    <source>
        <dbReference type="SAM" id="MobiDB-lite"/>
    </source>
</evidence>
<feature type="transmembrane region" description="Helical" evidence="8">
    <location>
        <begin position="93"/>
        <end position="112"/>
    </location>
</feature>
<dbReference type="AlphaFoldDB" id="A0A0M6XMA6"/>
<feature type="region of interest" description="Disordered" evidence="7">
    <location>
        <begin position="539"/>
        <end position="564"/>
    </location>
</feature>
<dbReference type="GO" id="GO:0022857">
    <property type="term" value="F:transmembrane transporter activity"/>
    <property type="evidence" value="ECO:0007669"/>
    <property type="project" value="InterPro"/>
</dbReference>
<evidence type="ECO:0000256" key="1">
    <source>
        <dbReference type="ARBA" id="ARBA00004651"/>
    </source>
</evidence>
<feature type="transmembrane region" description="Helical" evidence="8">
    <location>
        <begin position="148"/>
        <end position="168"/>
    </location>
</feature>
<dbReference type="SUPFAM" id="SSF103473">
    <property type="entry name" value="MFS general substrate transporter"/>
    <property type="match status" value="1"/>
</dbReference>
<feature type="transmembrane region" description="Helical" evidence="8">
    <location>
        <begin position="392"/>
        <end position="412"/>
    </location>
</feature>
<gene>
    <name evidence="10" type="ORF">JAN5088_00009</name>
</gene>
<keyword evidence="3" id="KW-1003">Cell membrane</keyword>
<evidence type="ECO:0000256" key="3">
    <source>
        <dbReference type="ARBA" id="ARBA00022475"/>
    </source>
</evidence>
<dbReference type="CDD" id="cd06173">
    <property type="entry name" value="MFS_MefA_like"/>
    <property type="match status" value="1"/>
</dbReference>
<accession>A0A0M6XMA6</accession>
<dbReference type="STRING" id="282197.SAMN04488517_101750"/>
<name>A0A0M6XMA6_9RHOB</name>